<feature type="domain" description="Squalene cyclase C-terminal" evidence="1">
    <location>
        <begin position="25"/>
        <end position="69"/>
    </location>
</feature>
<proteinExistence type="predicted"/>
<protein>
    <recommendedName>
        <fullName evidence="1">Squalene cyclase C-terminal domain-containing protein</fullName>
    </recommendedName>
</protein>
<evidence type="ECO:0000259" key="1">
    <source>
        <dbReference type="Pfam" id="PF13243"/>
    </source>
</evidence>
<name>A0A0P9GH87_9BACL</name>
<keyword evidence="3" id="KW-1185">Reference proteome</keyword>
<comment type="caution">
    <text evidence="2">The sequence shown here is derived from an EMBL/GenBank/DDBJ whole genome shotgun (WGS) entry which is preliminary data.</text>
</comment>
<dbReference type="InterPro" id="IPR008930">
    <property type="entry name" value="Terpenoid_cyclase/PrenylTrfase"/>
</dbReference>
<dbReference type="InterPro" id="IPR032696">
    <property type="entry name" value="SQ_cyclase_C"/>
</dbReference>
<reference evidence="2 3" key="1">
    <citation type="submission" date="2015-09" db="EMBL/GenBank/DDBJ databases">
        <title>Draft genome sequence of Alicyclobacillus ferrooxydans DSM 22381.</title>
        <authorList>
            <person name="Hemp J."/>
        </authorList>
    </citation>
    <scope>NUCLEOTIDE SEQUENCE [LARGE SCALE GENOMIC DNA]</scope>
    <source>
        <strain evidence="2 3">TC-34</strain>
    </source>
</reference>
<sequence length="92" mass="10508">MALYNRWGSRPHYKTNAKDFIIRHGGLKRIRALSAMELPSTYRTMNRAKGWLLSVQKPDGGFGESCESDLKAGLFLHDVPHRHKQRGGWTLS</sequence>
<evidence type="ECO:0000313" key="3">
    <source>
        <dbReference type="Proteomes" id="UP000050482"/>
    </source>
</evidence>
<evidence type="ECO:0000313" key="2">
    <source>
        <dbReference type="EMBL" id="KPV39372.1"/>
    </source>
</evidence>
<dbReference type="Proteomes" id="UP000050482">
    <property type="component" value="Unassembled WGS sequence"/>
</dbReference>
<gene>
    <name evidence="2" type="ORF">AN477_23090</name>
</gene>
<dbReference type="EMBL" id="LJCO01000107">
    <property type="protein sequence ID" value="KPV39372.1"/>
    <property type="molecule type" value="Genomic_DNA"/>
</dbReference>
<accession>A0A0P9GH87</accession>
<dbReference type="Pfam" id="PF13243">
    <property type="entry name" value="SQHop_cyclase_C"/>
    <property type="match status" value="1"/>
</dbReference>
<dbReference type="SUPFAM" id="SSF48239">
    <property type="entry name" value="Terpenoid cyclases/Protein prenyltransferases"/>
    <property type="match status" value="1"/>
</dbReference>
<dbReference type="PATRIC" id="fig|471514.4.peg.2157"/>
<organism evidence="2 3">
    <name type="scientific">Alicyclobacillus ferrooxydans</name>
    <dbReference type="NCBI Taxonomy" id="471514"/>
    <lineage>
        <taxon>Bacteria</taxon>
        <taxon>Bacillati</taxon>
        <taxon>Bacillota</taxon>
        <taxon>Bacilli</taxon>
        <taxon>Bacillales</taxon>
        <taxon>Alicyclobacillaceae</taxon>
        <taxon>Alicyclobacillus</taxon>
    </lineage>
</organism>
<dbReference type="AlphaFoldDB" id="A0A0P9GH87"/>
<dbReference type="Gene3D" id="1.50.10.20">
    <property type="match status" value="1"/>
</dbReference>